<evidence type="ECO:0000313" key="1">
    <source>
        <dbReference type="EMBL" id="SKB44690.1"/>
    </source>
</evidence>
<dbReference type="Proteomes" id="UP000190150">
    <property type="component" value="Unassembled WGS sequence"/>
</dbReference>
<gene>
    <name evidence="1" type="ORF">SAMN05660841_00549</name>
</gene>
<dbReference type="AlphaFoldDB" id="A0A1T5BCG6"/>
<evidence type="ECO:0000313" key="2">
    <source>
        <dbReference type="Proteomes" id="UP000190150"/>
    </source>
</evidence>
<sequence length="50" mass="5832">MQYTYLHYDQGTVPLVQNHDNFIIPEIFLNLQRNGQLNAHRPSIYSVSQG</sequence>
<keyword evidence="2" id="KW-1185">Reference proteome</keyword>
<name>A0A1T5BCG6_9SPHI</name>
<proteinExistence type="predicted"/>
<protein>
    <submittedName>
        <fullName evidence="1">Uncharacterized protein</fullName>
    </submittedName>
</protein>
<organism evidence="1 2">
    <name type="scientific">Sphingobacterium nematocida</name>
    <dbReference type="NCBI Taxonomy" id="1513896"/>
    <lineage>
        <taxon>Bacteria</taxon>
        <taxon>Pseudomonadati</taxon>
        <taxon>Bacteroidota</taxon>
        <taxon>Sphingobacteriia</taxon>
        <taxon>Sphingobacteriales</taxon>
        <taxon>Sphingobacteriaceae</taxon>
        <taxon>Sphingobacterium</taxon>
    </lineage>
</organism>
<dbReference type="STRING" id="1513896.SAMN05660841_00549"/>
<accession>A0A1T5BCG6</accession>
<dbReference type="EMBL" id="FUZF01000002">
    <property type="protein sequence ID" value="SKB44690.1"/>
    <property type="molecule type" value="Genomic_DNA"/>
</dbReference>
<reference evidence="2" key="1">
    <citation type="submission" date="2017-02" db="EMBL/GenBank/DDBJ databases">
        <authorList>
            <person name="Varghese N."/>
            <person name="Submissions S."/>
        </authorList>
    </citation>
    <scope>NUCLEOTIDE SEQUENCE [LARGE SCALE GENOMIC DNA]</scope>
    <source>
        <strain evidence="2">DSM 24091</strain>
    </source>
</reference>